<dbReference type="PANTHER" id="PTHR34817">
    <property type="entry name" value="NUCLEOTIDYLTRANSFERASE"/>
    <property type="match status" value="1"/>
</dbReference>
<gene>
    <name evidence="1" type="primary">nrdC.11</name>
    <name evidence="1" type="ORF">Acj61p132</name>
</gene>
<organism evidence="1 2">
    <name type="scientific">Acinetobacter phage Acj61</name>
    <dbReference type="NCBI Taxonomy" id="760732"/>
    <lineage>
        <taxon>Viruses</taxon>
        <taxon>Duplodnaviria</taxon>
        <taxon>Heunggongvirae</taxon>
        <taxon>Uroviricota</taxon>
        <taxon>Caudoviricetes</taxon>
        <taxon>Pantevenvirales</taxon>
        <taxon>Straboviridae</taxon>
        <taxon>Twarogvirinae</taxon>
        <taxon>Lasallevirus</taxon>
        <taxon>Lasallevirus Acj61</taxon>
        <taxon>Acinetobacter virus Acj61</taxon>
    </lineage>
</organism>
<accession>E5E4B3</accession>
<dbReference type="KEGG" id="vg:9926023"/>
<dbReference type="InterPro" id="IPR018775">
    <property type="entry name" value="RlaP"/>
</dbReference>
<evidence type="ECO:0000313" key="1">
    <source>
        <dbReference type="EMBL" id="ADG36097.1"/>
    </source>
</evidence>
<evidence type="ECO:0000313" key="2">
    <source>
        <dbReference type="Proteomes" id="UP000008730"/>
    </source>
</evidence>
<dbReference type="PANTHER" id="PTHR34817:SF1">
    <property type="entry name" value="NUCLEOTIDYLTRANSFERASE"/>
    <property type="match status" value="1"/>
</dbReference>
<proteinExistence type="predicted"/>
<dbReference type="Pfam" id="PF10127">
    <property type="entry name" value="RlaP"/>
    <property type="match status" value="1"/>
</dbReference>
<dbReference type="GeneID" id="9926023"/>
<protein>
    <submittedName>
        <fullName evidence="1">Uncharacterized protein nrdC.11</fullName>
    </submittedName>
</protein>
<dbReference type="OrthoDB" id="5415at10239"/>
<reference evidence="1 2" key="1">
    <citation type="journal article" date="2010" name="Virol. J.">
        <title>Genomes of the T4-related bacteriophages as windows on microbial genome evolution.</title>
        <authorList>
            <person name="Petrov V.M."/>
            <person name="Ratnayaka S."/>
            <person name="Nolan J.M."/>
            <person name="Miller E.S."/>
            <person name="Karam J.D."/>
        </authorList>
    </citation>
    <scope>NUCLEOTIDE SEQUENCE [LARGE SCALE GENOMIC DNA]</scope>
</reference>
<dbReference type="RefSeq" id="YP_004009749.1">
    <property type="nucleotide sequence ID" value="NC_014661.1"/>
</dbReference>
<keyword evidence="2" id="KW-1185">Reference proteome</keyword>
<dbReference type="EMBL" id="GU911519">
    <property type="protein sequence ID" value="ADG36097.1"/>
    <property type="molecule type" value="Genomic_DNA"/>
</dbReference>
<sequence length="354" mass="40630">MNIDHKIIFDGVFGSTLYGTNTPTSDQDFKAIFLPTAREIILGNGPSHFNRDTNTKNSKNTSEDVDREYYSLKYFIELASKGETIAIDMLHTPVHQNFAEHNATWNYIQKNRHRFYTTDMKAYLGYVKKQAAKYGIKGTRLAALRQVLEVVVTLPDERHISAKQALDEAMTKHQNFSELGHISTVRINKLKDFKDKLPLNEFASLEVDEKGNEFYNVLGRKHQLTIRVSELKEKLARVWDEYGARARQAESNEGIDWKALSHAYRGGIQLLEIYQTGDLKYPLGQAEFVKQIKAGEINFKAFQECLEDLIVDVDKACVTAGKNGMPAKVDRQFWENFVHNTYLYEVEKSLGYRV</sequence>
<dbReference type="Proteomes" id="UP000008730">
    <property type="component" value="Segment"/>
</dbReference>
<name>E5E4B3_9CAUD</name>